<dbReference type="AlphaFoldDB" id="A0A0G0K0Y8"/>
<sequence length="202" mass="22587">MTESKTKKIFDFLAFGISGLLSPYITAGVFIVVITYIYAKDLQQFLPWMGIALLFAIVIPGGYVLWLIEKQHIHDIHLSKHSQRKIPFILTGVSALFGAIALVIINAAKPVIVMGTVYAVNAVMVGFLTMFWKVSIHTALFSAAVTVFVILIGVQFSWLYLLLIPLAWSRVYRHKHTINQVIGGAIIAFILTTLVFWLFGYL</sequence>
<feature type="transmembrane region" description="Helical" evidence="1">
    <location>
        <begin position="12"/>
        <end position="39"/>
    </location>
</feature>
<evidence type="ECO:0000256" key="1">
    <source>
        <dbReference type="SAM" id="Phobius"/>
    </source>
</evidence>
<dbReference type="EMBL" id="LBUX01000043">
    <property type="protein sequence ID" value="KKQ72442.1"/>
    <property type="molecule type" value="Genomic_DNA"/>
</dbReference>
<dbReference type="STRING" id="1618336.US94_C0043G0007"/>
<proteinExistence type="predicted"/>
<keyword evidence="1" id="KW-0812">Transmembrane</keyword>
<keyword evidence="1" id="KW-1133">Transmembrane helix</keyword>
<feature type="transmembrane region" description="Helical" evidence="1">
    <location>
        <begin position="45"/>
        <end position="66"/>
    </location>
</feature>
<feature type="transmembrane region" description="Helical" evidence="1">
    <location>
        <begin position="86"/>
        <end position="105"/>
    </location>
</feature>
<evidence type="ECO:0000313" key="2">
    <source>
        <dbReference type="EMBL" id="KKQ72442.1"/>
    </source>
</evidence>
<name>A0A0G0K0Y8_9BACT</name>
<evidence type="ECO:0000313" key="3">
    <source>
        <dbReference type="Proteomes" id="UP000034498"/>
    </source>
</evidence>
<dbReference type="Proteomes" id="UP000034498">
    <property type="component" value="Unassembled WGS sequence"/>
</dbReference>
<keyword evidence="1" id="KW-0472">Membrane</keyword>
<dbReference type="CDD" id="cd01610">
    <property type="entry name" value="PAP2_like"/>
    <property type="match status" value="1"/>
</dbReference>
<protein>
    <recommendedName>
        <fullName evidence="4">Phosphatidic acid phosphatase type 2/haloperoxidase domain-containing protein</fullName>
    </recommendedName>
</protein>
<gene>
    <name evidence="2" type="ORF">US94_C0043G0007</name>
</gene>
<reference evidence="2 3" key="1">
    <citation type="journal article" date="2015" name="Nature">
        <title>rRNA introns, odd ribosomes, and small enigmatic genomes across a large radiation of phyla.</title>
        <authorList>
            <person name="Brown C.T."/>
            <person name="Hug L.A."/>
            <person name="Thomas B.C."/>
            <person name="Sharon I."/>
            <person name="Castelle C.J."/>
            <person name="Singh A."/>
            <person name="Wilkins M.J."/>
            <person name="Williams K.H."/>
            <person name="Banfield J.F."/>
        </authorList>
    </citation>
    <scope>NUCLEOTIDE SEQUENCE [LARGE SCALE GENOMIC DNA]</scope>
</reference>
<dbReference type="PATRIC" id="fig|1618336.3.peg.596"/>
<feature type="transmembrane region" description="Helical" evidence="1">
    <location>
        <begin position="139"/>
        <end position="161"/>
    </location>
</feature>
<accession>A0A0G0K0Y8</accession>
<evidence type="ECO:0008006" key="4">
    <source>
        <dbReference type="Google" id="ProtNLM"/>
    </source>
</evidence>
<feature type="transmembrane region" description="Helical" evidence="1">
    <location>
        <begin position="181"/>
        <end position="201"/>
    </location>
</feature>
<organism evidence="2 3">
    <name type="scientific">Berkelbacteria bacterium GW2011_GWB1_38_5</name>
    <dbReference type="NCBI Taxonomy" id="1618336"/>
    <lineage>
        <taxon>Bacteria</taxon>
        <taxon>Candidatus Berkelbacteria</taxon>
    </lineage>
</organism>
<feature type="transmembrane region" description="Helical" evidence="1">
    <location>
        <begin position="111"/>
        <end position="132"/>
    </location>
</feature>
<comment type="caution">
    <text evidence="2">The sequence shown here is derived from an EMBL/GenBank/DDBJ whole genome shotgun (WGS) entry which is preliminary data.</text>
</comment>
<dbReference type="Gene3D" id="1.20.144.10">
    <property type="entry name" value="Phosphatidic acid phosphatase type 2/haloperoxidase"/>
    <property type="match status" value="1"/>
</dbReference>